<evidence type="ECO:0000313" key="2">
    <source>
        <dbReference type="EMBL" id="GAA5144785.1"/>
    </source>
</evidence>
<organism evidence="2 3">
    <name type="scientific">Prosthecobacter algae</name>
    <dbReference type="NCBI Taxonomy" id="1144682"/>
    <lineage>
        <taxon>Bacteria</taxon>
        <taxon>Pseudomonadati</taxon>
        <taxon>Verrucomicrobiota</taxon>
        <taxon>Verrucomicrobiia</taxon>
        <taxon>Verrucomicrobiales</taxon>
        <taxon>Verrucomicrobiaceae</taxon>
        <taxon>Prosthecobacter</taxon>
    </lineage>
</organism>
<gene>
    <name evidence="2" type="ORF">GCM10023213_35500</name>
</gene>
<dbReference type="EMBL" id="BAABIA010000007">
    <property type="protein sequence ID" value="GAA5144785.1"/>
    <property type="molecule type" value="Genomic_DNA"/>
</dbReference>
<keyword evidence="3" id="KW-1185">Reference proteome</keyword>
<comment type="caution">
    <text evidence="2">The sequence shown here is derived from an EMBL/GenBank/DDBJ whole genome shotgun (WGS) entry which is preliminary data.</text>
</comment>
<proteinExistence type="predicted"/>
<feature type="transmembrane region" description="Helical" evidence="1">
    <location>
        <begin position="109"/>
        <end position="126"/>
    </location>
</feature>
<evidence type="ECO:0008006" key="4">
    <source>
        <dbReference type="Google" id="ProtNLM"/>
    </source>
</evidence>
<feature type="transmembrane region" description="Helical" evidence="1">
    <location>
        <begin position="7"/>
        <end position="25"/>
    </location>
</feature>
<dbReference type="Proteomes" id="UP001499852">
    <property type="component" value="Unassembled WGS sequence"/>
</dbReference>
<accession>A0ABP9PDD8</accession>
<name>A0ABP9PDD8_9BACT</name>
<feature type="transmembrane region" description="Helical" evidence="1">
    <location>
        <begin position="82"/>
        <end position="103"/>
    </location>
</feature>
<reference evidence="3" key="1">
    <citation type="journal article" date="2019" name="Int. J. Syst. Evol. Microbiol.">
        <title>The Global Catalogue of Microorganisms (GCM) 10K type strain sequencing project: providing services to taxonomists for standard genome sequencing and annotation.</title>
        <authorList>
            <consortium name="The Broad Institute Genomics Platform"/>
            <consortium name="The Broad Institute Genome Sequencing Center for Infectious Disease"/>
            <person name="Wu L."/>
            <person name="Ma J."/>
        </authorList>
    </citation>
    <scope>NUCLEOTIDE SEQUENCE [LARGE SCALE GENOMIC DNA]</scope>
    <source>
        <strain evidence="3">JCM 18053</strain>
    </source>
</reference>
<evidence type="ECO:0000313" key="3">
    <source>
        <dbReference type="Proteomes" id="UP001499852"/>
    </source>
</evidence>
<dbReference type="RefSeq" id="WP_345737733.1">
    <property type="nucleotide sequence ID" value="NZ_BAABIA010000007.1"/>
</dbReference>
<protein>
    <recommendedName>
        <fullName evidence="4">DUF2127 domain-containing protein</fullName>
    </recommendedName>
</protein>
<feature type="transmembrane region" description="Helical" evidence="1">
    <location>
        <begin position="55"/>
        <end position="73"/>
    </location>
</feature>
<keyword evidence="1" id="KW-0812">Transmembrane</keyword>
<evidence type="ECO:0000256" key="1">
    <source>
        <dbReference type="SAM" id="Phobius"/>
    </source>
</evidence>
<keyword evidence="1" id="KW-1133">Transmembrane helix</keyword>
<sequence>MDRNRVTLMFIGILVCVPVLAMYQFGLFPELSAWLGGQLPRLLVLPEDGLKSSLLLQYGYYTALAFICAWAGLEMRALWQKFAFLCGLTYLTISLTVTLAWMGVLFEPFSGLMAAWVACLVAVMVADAGKATVTSTSEAPVVIGAETKEG</sequence>
<keyword evidence="1" id="KW-0472">Membrane</keyword>